<dbReference type="InterPro" id="IPR007219">
    <property type="entry name" value="XnlR_reg_dom"/>
</dbReference>
<dbReference type="GO" id="GO:0005634">
    <property type="term" value="C:nucleus"/>
    <property type="evidence" value="ECO:0007669"/>
    <property type="project" value="UniProtKB-SubCell"/>
</dbReference>
<evidence type="ECO:0000256" key="6">
    <source>
        <dbReference type="ARBA" id="ARBA00023242"/>
    </source>
</evidence>
<dbReference type="AlphaFoldDB" id="A0AAD6MYM4"/>
<dbReference type="Gene3D" id="1.25.40.20">
    <property type="entry name" value="Ankyrin repeat-containing domain"/>
    <property type="match status" value="3"/>
</dbReference>
<gene>
    <name evidence="11" type="ORF">N7493_002342</name>
</gene>
<feature type="repeat" description="ANK" evidence="7">
    <location>
        <begin position="1097"/>
        <end position="1130"/>
    </location>
</feature>
<feature type="domain" description="C2H2-type" evidence="10">
    <location>
        <begin position="18"/>
        <end position="45"/>
    </location>
</feature>
<dbReference type="GO" id="GO:0006351">
    <property type="term" value="P:DNA-templated transcription"/>
    <property type="evidence" value="ECO:0007669"/>
    <property type="project" value="InterPro"/>
</dbReference>
<evidence type="ECO:0000256" key="2">
    <source>
        <dbReference type="ARBA" id="ARBA00022723"/>
    </source>
</evidence>
<dbReference type="InterPro" id="IPR013087">
    <property type="entry name" value="Znf_C2H2_type"/>
</dbReference>
<dbReference type="InterPro" id="IPR036236">
    <property type="entry name" value="Znf_C2H2_sf"/>
</dbReference>
<dbReference type="InterPro" id="IPR036770">
    <property type="entry name" value="Ankyrin_rpt-contain_sf"/>
</dbReference>
<evidence type="ECO:0000256" key="1">
    <source>
        <dbReference type="ARBA" id="ARBA00004123"/>
    </source>
</evidence>
<sequence>MFSGVKAHRRRKTSKEERICPVCTQGFKKAEHLARHLRSHTKEKPFNCPVCAKAFARQDTLLRHSRSHPAGDGVTDAFYIPQPISTQGDHETSLRQETRSPAPKFLDTSQSSGSLQLNSIPVPGDIMTLVSPPNSTSIDKPTTNFSVGDETMYPTQVSPLASLFPLEAEDTWRQQQSSLLPGPWDYQIDNRDLEALLTGDDFDLDAVNLSLLHATSDHVPTTDTMPDLDNIRPSQPEFHIDSAPPKRHASVVQKKWHTFAEMSISGQVTPVVQSENNFIDDSYRKRLAERLQQRVQHGILPSTPFLDLCVQAYFSKFHPLFPVVHMPTFRPGIRTAVVLLSICSAGSLLIGSPRAVSHGISMFERLNKATLSSWDTYVTKAGGSSLIALQASIIGQTFGLVMGRPKDLAGIEMFHGTLIAWARKGKLFNLEHPEYNLLDLDGQTLQDTWVSWAQIEVKKRIVMGLHIHDAELAKIHHHEPLLRHGSNRLPHLSSSELFAAPSSAQWKVLMNEARIKFSRIEYAPPSPSTQPSISCQFPSSPIPGDFALGGMLQSISALVCEEQGHKPDFWSSKTSEHHDLLKSWYRTYHSAMAGKPSWFCLMMLWHSVFMNLHSDFNALECALGREGYDVAQRYLPYARDWTRSVDAKRCLLHAMLIQRNLESLPAGMEPAIHVPMCFNQDSDPINVSVEDQLQFSELRLHDIDGIGAFLEQTGGLQPTKLAIGSSIADDPFWTAASSGSTESLGFLFDCYREEPPRVEPLEKRGFSLITTAASQGHLETVRWLLDHGSLLESFRIRNPDDGQILLAAAGSFKGRELLDRDRDPVSRREELIKFLLERGASPCTTELQPQTPGEGEEGLAAWAGFVLSVGIDPQLPEQPVSDVLSEAASGAGYAVIKQLIDAGADLHAKHRHLDQHIFGLDYMHRDCTALHVGSLYWNDAGIQALLDHHDAGSASYSVSEMVCSPDGDGRIPLHWAAEGTRQMGCELSDENVNSRLVGTFTALLAGSSEMVNHKDKHGSTPLHYFIRRHADCGETKHFENALTILLEAGADPNIKDNSGRFPLHLLAVGSIDSEPLNPSILNLLLAHGASLSDADKAGNTPFHIMAKNLRQIEAAKTLLNAGADPRAENAKGNTPFHELMGFGMLRSRHRDFVRRQEDEVVTVDDRIKAQDDMFDALKDAAWDGMMDQPNASGGTPRQLRVEARKQWWEIEERMKEMFTRGRARQS</sequence>
<dbReference type="SUPFAM" id="SSF57667">
    <property type="entry name" value="beta-beta-alpha zinc fingers"/>
    <property type="match status" value="1"/>
</dbReference>
<evidence type="ECO:0000256" key="8">
    <source>
        <dbReference type="PROSITE-ProRule" id="PRU00042"/>
    </source>
</evidence>
<evidence type="ECO:0000256" key="3">
    <source>
        <dbReference type="ARBA" id="ARBA00022737"/>
    </source>
</evidence>
<evidence type="ECO:0000256" key="5">
    <source>
        <dbReference type="ARBA" id="ARBA00022833"/>
    </source>
</evidence>
<dbReference type="PANTHER" id="PTHR40626:SF11">
    <property type="entry name" value="ZINC FINGER PROTEIN YPR022C"/>
    <property type="match status" value="1"/>
</dbReference>
<feature type="compositionally biased region" description="Polar residues" evidence="9">
    <location>
        <begin position="107"/>
        <end position="118"/>
    </location>
</feature>
<proteinExistence type="predicted"/>
<protein>
    <recommendedName>
        <fullName evidence="10">C2H2-type domain-containing protein</fullName>
    </recommendedName>
</protein>
<evidence type="ECO:0000313" key="12">
    <source>
        <dbReference type="Proteomes" id="UP001215712"/>
    </source>
</evidence>
<dbReference type="Proteomes" id="UP001215712">
    <property type="component" value="Unassembled WGS sequence"/>
</dbReference>
<dbReference type="Pfam" id="PF00096">
    <property type="entry name" value="zf-C2H2"/>
    <property type="match status" value="2"/>
</dbReference>
<dbReference type="PROSITE" id="PS00028">
    <property type="entry name" value="ZINC_FINGER_C2H2_1"/>
    <property type="match status" value="2"/>
</dbReference>
<dbReference type="PANTHER" id="PTHR40626">
    <property type="entry name" value="MIP31509P"/>
    <property type="match status" value="1"/>
</dbReference>
<dbReference type="EMBL" id="JAQJAN010000003">
    <property type="protein sequence ID" value="KAJ5733556.1"/>
    <property type="molecule type" value="Genomic_DNA"/>
</dbReference>
<keyword evidence="4 8" id="KW-0863">Zinc-finger</keyword>
<dbReference type="Pfam" id="PF12796">
    <property type="entry name" value="Ank_2"/>
    <property type="match status" value="1"/>
</dbReference>
<dbReference type="SUPFAM" id="SSF48403">
    <property type="entry name" value="Ankyrin repeat"/>
    <property type="match status" value="1"/>
</dbReference>
<dbReference type="GO" id="GO:0000981">
    <property type="term" value="F:DNA-binding transcription factor activity, RNA polymerase II-specific"/>
    <property type="evidence" value="ECO:0007669"/>
    <property type="project" value="InterPro"/>
</dbReference>
<evidence type="ECO:0000256" key="7">
    <source>
        <dbReference type="PROSITE-ProRule" id="PRU00023"/>
    </source>
</evidence>
<comment type="caution">
    <text evidence="11">The sequence shown here is derived from an EMBL/GenBank/DDBJ whole genome shotgun (WGS) entry which is preliminary data.</text>
</comment>
<accession>A0AAD6MYM4</accession>
<evidence type="ECO:0000259" key="10">
    <source>
        <dbReference type="PROSITE" id="PS50157"/>
    </source>
</evidence>
<dbReference type="GO" id="GO:0000785">
    <property type="term" value="C:chromatin"/>
    <property type="evidence" value="ECO:0007669"/>
    <property type="project" value="TreeGrafter"/>
</dbReference>
<reference evidence="11" key="2">
    <citation type="submission" date="2023-01" db="EMBL/GenBank/DDBJ databases">
        <authorList>
            <person name="Petersen C."/>
        </authorList>
    </citation>
    <scope>NUCLEOTIDE SEQUENCE</scope>
    <source>
        <strain evidence="11">IBT 17514</strain>
    </source>
</reference>
<dbReference type="GO" id="GO:0000978">
    <property type="term" value="F:RNA polymerase II cis-regulatory region sequence-specific DNA binding"/>
    <property type="evidence" value="ECO:0007669"/>
    <property type="project" value="InterPro"/>
</dbReference>
<name>A0AAD6MYM4_9EURO</name>
<evidence type="ECO:0000256" key="9">
    <source>
        <dbReference type="SAM" id="MobiDB-lite"/>
    </source>
</evidence>
<dbReference type="SMART" id="SM00355">
    <property type="entry name" value="ZnF_C2H2"/>
    <property type="match status" value="2"/>
</dbReference>
<dbReference type="Pfam" id="PF04082">
    <property type="entry name" value="Fungal_trans"/>
    <property type="match status" value="1"/>
</dbReference>
<keyword evidence="6" id="KW-0539">Nucleus</keyword>
<dbReference type="CDD" id="cd12148">
    <property type="entry name" value="fungal_TF_MHR"/>
    <property type="match status" value="1"/>
</dbReference>
<feature type="repeat" description="ANK" evidence="7">
    <location>
        <begin position="1058"/>
        <end position="1096"/>
    </location>
</feature>
<feature type="compositionally biased region" description="Basic and acidic residues" evidence="9">
    <location>
        <begin position="88"/>
        <end position="98"/>
    </location>
</feature>
<dbReference type="InterPro" id="IPR002110">
    <property type="entry name" value="Ankyrin_rpt"/>
</dbReference>
<keyword evidence="5" id="KW-0862">Zinc</keyword>
<dbReference type="FunFam" id="3.30.160.60:FF:002343">
    <property type="entry name" value="Zinc finger protein 33A"/>
    <property type="match status" value="1"/>
</dbReference>
<keyword evidence="2" id="KW-0479">Metal-binding</keyword>
<feature type="region of interest" description="Disordered" evidence="9">
    <location>
        <begin position="83"/>
        <end position="118"/>
    </location>
</feature>
<dbReference type="GO" id="GO:0008270">
    <property type="term" value="F:zinc ion binding"/>
    <property type="evidence" value="ECO:0007669"/>
    <property type="project" value="UniProtKB-KW"/>
</dbReference>
<dbReference type="PROSITE" id="PS50157">
    <property type="entry name" value="ZINC_FINGER_C2H2_2"/>
    <property type="match status" value="2"/>
</dbReference>
<organism evidence="11 12">
    <name type="scientific">Penicillium malachiteum</name>
    <dbReference type="NCBI Taxonomy" id="1324776"/>
    <lineage>
        <taxon>Eukaryota</taxon>
        <taxon>Fungi</taxon>
        <taxon>Dikarya</taxon>
        <taxon>Ascomycota</taxon>
        <taxon>Pezizomycotina</taxon>
        <taxon>Eurotiomycetes</taxon>
        <taxon>Eurotiomycetidae</taxon>
        <taxon>Eurotiales</taxon>
        <taxon>Aspergillaceae</taxon>
        <taxon>Penicillium</taxon>
    </lineage>
</organism>
<dbReference type="InterPro" id="IPR051059">
    <property type="entry name" value="VerF-like"/>
</dbReference>
<feature type="repeat" description="ANK" evidence="7">
    <location>
        <begin position="1017"/>
        <end position="1057"/>
    </location>
</feature>
<evidence type="ECO:0000256" key="4">
    <source>
        <dbReference type="ARBA" id="ARBA00022771"/>
    </source>
</evidence>
<dbReference type="PROSITE" id="PS50088">
    <property type="entry name" value="ANK_REPEAT"/>
    <property type="match status" value="3"/>
</dbReference>
<keyword evidence="3" id="KW-0677">Repeat</keyword>
<reference evidence="11" key="1">
    <citation type="journal article" date="2023" name="IMA Fungus">
        <title>Comparative genomic study of the Penicillium genus elucidates a diverse pangenome and 15 lateral gene transfer events.</title>
        <authorList>
            <person name="Petersen C."/>
            <person name="Sorensen T."/>
            <person name="Nielsen M.R."/>
            <person name="Sondergaard T.E."/>
            <person name="Sorensen J.L."/>
            <person name="Fitzpatrick D.A."/>
            <person name="Frisvad J.C."/>
            <person name="Nielsen K.L."/>
        </authorList>
    </citation>
    <scope>NUCLEOTIDE SEQUENCE</scope>
    <source>
        <strain evidence="11">IBT 17514</strain>
    </source>
</reference>
<keyword evidence="12" id="KW-1185">Reference proteome</keyword>
<keyword evidence="7" id="KW-0040">ANK repeat</keyword>
<evidence type="ECO:0000313" key="11">
    <source>
        <dbReference type="EMBL" id="KAJ5733556.1"/>
    </source>
</evidence>
<feature type="domain" description="C2H2-type" evidence="10">
    <location>
        <begin position="46"/>
        <end position="68"/>
    </location>
</feature>
<dbReference type="Gene3D" id="3.30.160.60">
    <property type="entry name" value="Classic Zinc Finger"/>
    <property type="match status" value="2"/>
</dbReference>
<dbReference type="SMART" id="SM00248">
    <property type="entry name" value="ANK"/>
    <property type="match status" value="7"/>
</dbReference>
<comment type="subcellular location">
    <subcellularLocation>
        <location evidence="1">Nucleus</location>
    </subcellularLocation>
</comment>